<dbReference type="EMBL" id="JACIEV010000003">
    <property type="protein sequence ID" value="MBB4153321.1"/>
    <property type="molecule type" value="Genomic_DNA"/>
</dbReference>
<accession>A0A840F9P4</accession>
<dbReference type="AlphaFoldDB" id="A0A840F9P4"/>
<sequence>MAFDAKRPLGAASPMVTLLKVADVLYAPLMLSASG</sequence>
<evidence type="ECO:0000313" key="1">
    <source>
        <dbReference type="EMBL" id="MBB4153321.1"/>
    </source>
</evidence>
<evidence type="ECO:0000313" key="2">
    <source>
        <dbReference type="Proteomes" id="UP000529795"/>
    </source>
</evidence>
<proteinExistence type="predicted"/>
<name>A0A840F9P4_9SPHN</name>
<gene>
    <name evidence="1" type="ORF">GGQ80_001223</name>
</gene>
<reference evidence="1 2" key="1">
    <citation type="submission" date="2020-08" db="EMBL/GenBank/DDBJ databases">
        <title>Genomic Encyclopedia of Type Strains, Phase IV (KMG-IV): sequencing the most valuable type-strain genomes for metagenomic binning, comparative biology and taxonomic classification.</title>
        <authorList>
            <person name="Goeker M."/>
        </authorList>
    </citation>
    <scope>NUCLEOTIDE SEQUENCE [LARGE SCALE GENOMIC DNA]</scope>
    <source>
        <strain evidence="1 2">YC6723</strain>
    </source>
</reference>
<keyword evidence="2" id="KW-1185">Reference proteome</keyword>
<organism evidence="1 2">
    <name type="scientific">Sphingomonas jinjuensis</name>
    <dbReference type="NCBI Taxonomy" id="535907"/>
    <lineage>
        <taxon>Bacteria</taxon>
        <taxon>Pseudomonadati</taxon>
        <taxon>Pseudomonadota</taxon>
        <taxon>Alphaproteobacteria</taxon>
        <taxon>Sphingomonadales</taxon>
        <taxon>Sphingomonadaceae</taxon>
        <taxon>Sphingomonas</taxon>
    </lineage>
</organism>
<comment type="caution">
    <text evidence="1">The sequence shown here is derived from an EMBL/GenBank/DDBJ whole genome shotgun (WGS) entry which is preliminary data.</text>
</comment>
<protein>
    <submittedName>
        <fullName evidence="1">Uncharacterized protein</fullName>
    </submittedName>
</protein>
<dbReference type="Proteomes" id="UP000529795">
    <property type="component" value="Unassembled WGS sequence"/>
</dbReference>